<evidence type="ECO:0000256" key="2">
    <source>
        <dbReference type="ARBA" id="ARBA00022643"/>
    </source>
</evidence>
<proteinExistence type="predicted"/>
<organism evidence="4 5">
    <name type="scientific">Schaedlerella arabinosiphila</name>
    <dbReference type="NCBI Taxonomy" id="2044587"/>
    <lineage>
        <taxon>Bacteria</taxon>
        <taxon>Bacillati</taxon>
        <taxon>Bacillota</taxon>
        <taxon>Clostridia</taxon>
        <taxon>Lachnospirales</taxon>
        <taxon>Lachnospiraceae</taxon>
        <taxon>Schaedlerella</taxon>
    </lineage>
</organism>
<dbReference type="InterPro" id="IPR029039">
    <property type="entry name" value="Flavoprotein-like_sf"/>
</dbReference>
<keyword evidence="1" id="KW-0285">Flavoprotein</keyword>
<name>A0A426DG38_9FIRM</name>
<accession>A0A426DG38</accession>
<comment type="caution">
    <text evidence="4">The sequence shown here is derived from an EMBL/GenBank/DDBJ whole genome shotgun (WGS) entry which is preliminary data.</text>
</comment>
<dbReference type="PANTHER" id="PTHR43278:SF2">
    <property type="entry name" value="IRON-SULFUR FLAVOPROTEIN"/>
    <property type="match status" value="1"/>
</dbReference>
<reference evidence="4" key="1">
    <citation type="submission" date="2018-10" db="EMBL/GenBank/DDBJ databases">
        <title>Schaedlerella arabinophila gen. nov. sp. nov., isolated from the mouse intestinal tract and comparative analysis with the genome of the closely related altered Schaedler flora strain ASF502.</title>
        <authorList>
            <person name="Miyake S."/>
            <person name="Soh M."/>
            <person name="Seedorf H."/>
        </authorList>
    </citation>
    <scope>NUCLEOTIDE SEQUENCE [LARGE SCALE GENOMIC DNA]</scope>
    <source>
        <strain evidence="4">DSM 106076</strain>
    </source>
</reference>
<gene>
    <name evidence="4" type="ORF">EBB54_10330</name>
</gene>
<evidence type="ECO:0000256" key="1">
    <source>
        <dbReference type="ARBA" id="ARBA00022630"/>
    </source>
</evidence>
<dbReference type="EMBL" id="RHJS01000002">
    <property type="protein sequence ID" value="RRK31715.1"/>
    <property type="molecule type" value="Genomic_DNA"/>
</dbReference>
<dbReference type="AlphaFoldDB" id="A0A426DG38"/>
<dbReference type="PANTHER" id="PTHR43278">
    <property type="entry name" value="NAD(P)H-DEPENDENT FMN-CONTAINING OXIDOREDUCTASE YWQN-RELATED"/>
    <property type="match status" value="1"/>
</dbReference>
<dbReference type="Pfam" id="PF03358">
    <property type="entry name" value="FMN_red"/>
    <property type="match status" value="1"/>
</dbReference>
<keyword evidence="5" id="KW-1185">Reference proteome</keyword>
<evidence type="ECO:0000313" key="4">
    <source>
        <dbReference type="EMBL" id="RRK31715.1"/>
    </source>
</evidence>
<dbReference type="RefSeq" id="WP_125127344.1">
    <property type="nucleotide sequence ID" value="NZ_RHJS01000002.1"/>
</dbReference>
<dbReference type="Proteomes" id="UP000274920">
    <property type="component" value="Unassembled WGS sequence"/>
</dbReference>
<dbReference type="InterPro" id="IPR005025">
    <property type="entry name" value="FMN_Rdtase-like_dom"/>
</dbReference>
<keyword evidence="2" id="KW-0288">FMN</keyword>
<dbReference type="GO" id="GO:0016491">
    <property type="term" value="F:oxidoreductase activity"/>
    <property type="evidence" value="ECO:0007669"/>
    <property type="project" value="InterPro"/>
</dbReference>
<dbReference type="InterPro" id="IPR051796">
    <property type="entry name" value="ISF_SsuE-like"/>
</dbReference>
<sequence length="179" mass="19311">MSKKILVVSTSLRADSNSDLLAEAFINGAKEAGHKVEKVSLKDKTIGFCRGCLACQKTGNCVIQDDAGGIVEKMLHADVLVFATPVYYYEMSGQMKTLLDRANSLYTADYAYRAVYLLATAADEDEHAIEGAKKGLEGFIACFERAYLAGYIFAGGVDAPGMARGHSALEKAHEMGRQV</sequence>
<evidence type="ECO:0000313" key="5">
    <source>
        <dbReference type="Proteomes" id="UP000274920"/>
    </source>
</evidence>
<feature type="domain" description="NADPH-dependent FMN reductase-like" evidence="3">
    <location>
        <begin position="4"/>
        <end position="123"/>
    </location>
</feature>
<protein>
    <submittedName>
        <fullName evidence="4">Flavodoxin family protein</fullName>
    </submittedName>
</protein>
<dbReference type="SUPFAM" id="SSF52218">
    <property type="entry name" value="Flavoproteins"/>
    <property type="match status" value="1"/>
</dbReference>
<evidence type="ECO:0000259" key="3">
    <source>
        <dbReference type="Pfam" id="PF03358"/>
    </source>
</evidence>
<dbReference type="Gene3D" id="3.40.50.360">
    <property type="match status" value="1"/>
</dbReference>